<evidence type="ECO:0000256" key="4">
    <source>
        <dbReference type="ARBA" id="ARBA00022989"/>
    </source>
</evidence>
<keyword evidence="3 6" id="KW-0812">Transmembrane</keyword>
<feature type="transmembrane region" description="Helical" evidence="6">
    <location>
        <begin position="310"/>
        <end position="337"/>
    </location>
</feature>
<dbReference type="PANTHER" id="PTHR30250:SF26">
    <property type="entry name" value="PSMA PROTEIN"/>
    <property type="match status" value="1"/>
</dbReference>
<feature type="transmembrane region" description="Helical" evidence="6">
    <location>
        <begin position="349"/>
        <end position="370"/>
    </location>
</feature>
<feature type="transmembrane region" description="Helical" evidence="6">
    <location>
        <begin position="46"/>
        <end position="64"/>
    </location>
</feature>
<organism evidence="7 8">
    <name type="scientific">Methylocapsa palsarum</name>
    <dbReference type="NCBI Taxonomy" id="1612308"/>
    <lineage>
        <taxon>Bacteria</taxon>
        <taxon>Pseudomonadati</taxon>
        <taxon>Pseudomonadota</taxon>
        <taxon>Alphaproteobacteria</taxon>
        <taxon>Hyphomicrobiales</taxon>
        <taxon>Beijerinckiaceae</taxon>
        <taxon>Methylocapsa</taxon>
    </lineage>
</organism>
<dbReference type="OrthoDB" id="7011692at2"/>
<evidence type="ECO:0000313" key="8">
    <source>
        <dbReference type="Proteomes" id="UP000198755"/>
    </source>
</evidence>
<keyword evidence="2" id="KW-1003">Cell membrane</keyword>
<evidence type="ECO:0000256" key="6">
    <source>
        <dbReference type="SAM" id="Phobius"/>
    </source>
</evidence>
<keyword evidence="5 6" id="KW-0472">Membrane</keyword>
<reference evidence="7 8" key="1">
    <citation type="submission" date="2016-10" db="EMBL/GenBank/DDBJ databases">
        <authorList>
            <person name="de Groot N.N."/>
        </authorList>
    </citation>
    <scope>NUCLEOTIDE SEQUENCE [LARGE SCALE GENOMIC DNA]</scope>
    <source>
        <strain evidence="7 8">NE2</strain>
    </source>
</reference>
<feature type="transmembrane region" description="Helical" evidence="6">
    <location>
        <begin position="131"/>
        <end position="151"/>
    </location>
</feature>
<dbReference type="PANTHER" id="PTHR30250">
    <property type="entry name" value="PST FAMILY PREDICTED COLANIC ACID TRANSPORTER"/>
    <property type="match status" value="1"/>
</dbReference>
<keyword evidence="8" id="KW-1185">Reference proteome</keyword>
<feature type="transmembrane region" description="Helical" evidence="6">
    <location>
        <begin position="171"/>
        <end position="193"/>
    </location>
</feature>
<evidence type="ECO:0000313" key="7">
    <source>
        <dbReference type="EMBL" id="SFK62512.1"/>
    </source>
</evidence>
<keyword evidence="4 6" id="KW-1133">Transmembrane helix</keyword>
<dbReference type="InterPro" id="IPR050833">
    <property type="entry name" value="Poly_Biosynth_Transport"/>
</dbReference>
<dbReference type="STRING" id="1612308.SAMN05444581_11293"/>
<dbReference type="GO" id="GO:0005886">
    <property type="term" value="C:plasma membrane"/>
    <property type="evidence" value="ECO:0007669"/>
    <property type="project" value="UniProtKB-SubCell"/>
</dbReference>
<proteinExistence type="predicted"/>
<dbReference type="Proteomes" id="UP000198755">
    <property type="component" value="Unassembled WGS sequence"/>
</dbReference>
<feature type="transmembrane region" description="Helical" evidence="6">
    <location>
        <begin position="21"/>
        <end position="40"/>
    </location>
</feature>
<sequence length="449" mass="47860">MKSNSSLRRVGFSFGAQIYSQIVNVGVQIMLVPILLHAWGAQSYGVWLLLSAVPTYLMFSDFGFTLSAKNEMTIKAAKGDSHGALVTYQSVFVLMAIVGAAVIVLIGAILFFVPLGSIFDLGALPEYQAKLVLFLLSLNVIICQFMGLSSAAIRASGRPATEIAITGTSRLLAGAVIAGFAVLGGSFVLVATMAAVESAAFIVAILLWLRTIAPWLKLGWSHASRQEIARLFHPSVSFMSQTFGQAFMISGPVIVLGMVANPVGVVVFSTSRTLARLGTTATNTIGAAIMPEYSRLFGLGNYALFRRLTFLHFMAALVLAALFYVSLSFLGGWLIAFWTKDQVKLVQPFFGLLMLAVVLEMLWTTLFIPLGAINRHVVTAHAYGLLALLGVIAGYFLAPGYGLNGIVAPLILVNVIMLVTAAVQLAKQSPKIDEAPGVAAIAAVPKLEK</sequence>
<feature type="transmembrane region" description="Helical" evidence="6">
    <location>
        <begin position="403"/>
        <end position="423"/>
    </location>
</feature>
<dbReference type="EMBL" id="FOSN01000012">
    <property type="protein sequence ID" value="SFK62512.1"/>
    <property type="molecule type" value="Genomic_DNA"/>
</dbReference>
<name>A0A1I4B0S8_9HYPH</name>
<evidence type="ECO:0000256" key="3">
    <source>
        <dbReference type="ARBA" id="ARBA00022692"/>
    </source>
</evidence>
<dbReference type="AlphaFoldDB" id="A0A1I4B0S8"/>
<gene>
    <name evidence="7" type="ORF">SAMN05444581_11293</name>
</gene>
<feature type="transmembrane region" description="Helical" evidence="6">
    <location>
        <begin position="85"/>
        <end position="111"/>
    </location>
</feature>
<comment type="subcellular location">
    <subcellularLocation>
        <location evidence="1">Cell membrane</location>
        <topology evidence="1">Multi-pass membrane protein</topology>
    </subcellularLocation>
</comment>
<feature type="transmembrane region" description="Helical" evidence="6">
    <location>
        <begin position="377"/>
        <end position="397"/>
    </location>
</feature>
<evidence type="ECO:0000256" key="5">
    <source>
        <dbReference type="ARBA" id="ARBA00023136"/>
    </source>
</evidence>
<evidence type="ECO:0000256" key="2">
    <source>
        <dbReference type="ARBA" id="ARBA00022475"/>
    </source>
</evidence>
<evidence type="ECO:0000256" key="1">
    <source>
        <dbReference type="ARBA" id="ARBA00004651"/>
    </source>
</evidence>
<protein>
    <submittedName>
        <fullName evidence="7">Membrane protein involved in the export of O-antigen and teichoic acid</fullName>
    </submittedName>
</protein>
<accession>A0A1I4B0S8</accession>
<dbReference type="RefSeq" id="WP_091684545.1">
    <property type="nucleotide sequence ID" value="NZ_FOSN01000012.1"/>
</dbReference>